<evidence type="ECO:0000256" key="1">
    <source>
        <dbReference type="SAM" id="Coils"/>
    </source>
</evidence>
<dbReference type="AlphaFoldDB" id="A0A3L6TRR9"/>
<dbReference type="Proteomes" id="UP000275267">
    <property type="component" value="Unassembled WGS sequence"/>
</dbReference>
<feature type="region of interest" description="Disordered" evidence="2">
    <location>
        <begin position="58"/>
        <end position="108"/>
    </location>
</feature>
<protein>
    <submittedName>
        <fullName evidence="3">Uncharacterized protein</fullName>
    </submittedName>
</protein>
<keyword evidence="1" id="KW-0175">Coiled coil</keyword>
<evidence type="ECO:0000313" key="4">
    <source>
        <dbReference type="Proteomes" id="UP000275267"/>
    </source>
</evidence>
<comment type="caution">
    <text evidence="3">The sequence shown here is derived from an EMBL/GenBank/DDBJ whole genome shotgun (WGS) entry which is preliminary data.</text>
</comment>
<proteinExistence type="predicted"/>
<reference evidence="4" key="1">
    <citation type="journal article" date="2019" name="Nat. Commun.">
        <title>The genome of broomcorn millet.</title>
        <authorList>
            <person name="Zou C."/>
            <person name="Miki D."/>
            <person name="Li D."/>
            <person name="Tang Q."/>
            <person name="Xiao L."/>
            <person name="Rajput S."/>
            <person name="Deng P."/>
            <person name="Jia W."/>
            <person name="Huang R."/>
            <person name="Zhang M."/>
            <person name="Sun Y."/>
            <person name="Hu J."/>
            <person name="Fu X."/>
            <person name="Schnable P.S."/>
            <person name="Li F."/>
            <person name="Zhang H."/>
            <person name="Feng B."/>
            <person name="Zhu X."/>
            <person name="Liu R."/>
            <person name="Schnable J.C."/>
            <person name="Zhu J.-K."/>
            <person name="Zhang H."/>
        </authorList>
    </citation>
    <scope>NUCLEOTIDE SEQUENCE [LARGE SCALE GENOMIC DNA]</scope>
</reference>
<sequence>MAGKEIILFNSYTTDQPMVAPTPANSPNSPIMIEPEVEEVHTLSVVPLAVAPVVVHNGGPRGANPRLADPPGQPNWGRDLSRPRSMKPEGKGSGPEPLPASTKGGSDLTEVRSIEEAEGEQHARGIPRPKDQILVFTPSCAAKGKEPQQQVPPKRVRRHRSQPAAKKTGGYFDSSEEEAPQELTLAELTIIVREHRLENRRLKDQLAEWKLEVEELHDDLRTFRRGLSSRLKRLYTAIGQEDLY</sequence>
<gene>
    <name evidence="3" type="ORF">C2845_PM01G42560</name>
</gene>
<name>A0A3L6TRR9_PANMI</name>
<accession>A0A3L6TRR9</accession>
<evidence type="ECO:0000313" key="3">
    <source>
        <dbReference type="EMBL" id="RLN42211.1"/>
    </source>
</evidence>
<keyword evidence="4" id="KW-1185">Reference proteome</keyword>
<organism evidence="3 4">
    <name type="scientific">Panicum miliaceum</name>
    <name type="common">Proso millet</name>
    <name type="synonym">Broomcorn millet</name>
    <dbReference type="NCBI Taxonomy" id="4540"/>
    <lineage>
        <taxon>Eukaryota</taxon>
        <taxon>Viridiplantae</taxon>
        <taxon>Streptophyta</taxon>
        <taxon>Embryophyta</taxon>
        <taxon>Tracheophyta</taxon>
        <taxon>Spermatophyta</taxon>
        <taxon>Magnoliopsida</taxon>
        <taxon>Liliopsida</taxon>
        <taxon>Poales</taxon>
        <taxon>Poaceae</taxon>
        <taxon>PACMAD clade</taxon>
        <taxon>Panicoideae</taxon>
        <taxon>Panicodae</taxon>
        <taxon>Paniceae</taxon>
        <taxon>Panicinae</taxon>
        <taxon>Panicum</taxon>
        <taxon>Panicum sect. Panicum</taxon>
    </lineage>
</organism>
<feature type="coiled-coil region" evidence="1">
    <location>
        <begin position="185"/>
        <end position="219"/>
    </location>
</feature>
<feature type="compositionally biased region" description="Basic and acidic residues" evidence="2">
    <location>
        <begin position="79"/>
        <end position="90"/>
    </location>
</feature>
<feature type="region of interest" description="Disordered" evidence="2">
    <location>
        <begin position="140"/>
        <end position="178"/>
    </location>
</feature>
<evidence type="ECO:0000256" key="2">
    <source>
        <dbReference type="SAM" id="MobiDB-lite"/>
    </source>
</evidence>
<dbReference type="EMBL" id="PQIB02000001">
    <property type="protein sequence ID" value="RLN42211.1"/>
    <property type="molecule type" value="Genomic_DNA"/>
</dbReference>